<proteinExistence type="predicted"/>
<gene>
    <name evidence="1" type="ORF">H2O64_16700</name>
</gene>
<dbReference type="InterPro" id="IPR005358">
    <property type="entry name" value="Puta_zinc/iron-chelating_dom"/>
</dbReference>
<keyword evidence="2" id="KW-1185">Reference proteome</keyword>
<protein>
    <submittedName>
        <fullName evidence="1">YkgJ family cysteine cluster protein</fullName>
    </submittedName>
</protein>
<dbReference type="EMBL" id="JACGWS010000010">
    <property type="protein sequence ID" value="MBC8756316.1"/>
    <property type="molecule type" value="Genomic_DNA"/>
</dbReference>
<dbReference type="Proteomes" id="UP000619238">
    <property type="component" value="Unassembled WGS sequence"/>
</dbReference>
<accession>A0ABR7QCM9</accession>
<organism evidence="1 2">
    <name type="scientific">Kordia aestuariivivens</name>
    <dbReference type="NCBI Taxonomy" id="2759037"/>
    <lineage>
        <taxon>Bacteria</taxon>
        <taxon>Pseudomonadati</taxon>
        <taxon>Bacteroidota</taxon>
        <taxon>Flavobacteriia</taxon>
        <taxon>Flavobacteriales</taxon>
        <taxon>Flavobacteriaceae</taxon>
        <taxon>Kordia</taxon>
    </lineage>
</organism>
<sequence length="220" mass="25871">MDELNQDQEIVQELERQLERSGYFTHSSLSNQAERINEIESFLYGLIDTLIDDGKVQKEKLEEVVQKVRIETVQRKEHFHAGIAIRVDEEETKDDFVPVNCEERMHICKGVCCKLNFALSVDEIEGGKSKWDLGQPYYIRQKSTGYCTHLNEKKQCCSIYNDRPKVCKKYSCASDKRIWKDFEKMELNAEWIENNLQERKVQLQGIYMIPEATIEYKTKS</sequence>
<evidence type="ECO:0000313" key="1">
    <source>
        <dbReference type="EMBL" id="MBC8756316.1"/>
    </source>
</evidence>
<reference evidence="1 2" key="1">
    <citation type="submission" date="2020-07" db="EMBL/GenBank/DDBJ databases">
        <title>Description of Kordia aestuariivivens sp. nov., isolated from a tidal flat.</title>
        <authorList>
            <person name="Park S."/>
            <person name="Yoon J.-H."/>
        </authorList>
    </citation>
    <scope>NUCLEOTIDE SEQUENCE [LARGE SCALE GENOMIC DNA]</scope>
    <source>
        <strain evidence="1 2">YSTF-M3</strain>
    </source>
</reference>
<dbReference type="RefSeq" id="WP_187563355.1">
    <property type="nucleotide sequence ID" value="NZ_JACGWS010000010.1"/>
</dbReference>
<comment type="caution">
    <text evidence="1">The sequence shown here is derived from an EMBL/GenBank/DDBJ whole genome shotgun (WGS) entry which is preliminary data.</text>
</comment>
<evidence type="ECO:0000313" key="2">
    <source>
        <dbReference type="Proteomes" id="UP000619238"/>
    </source>
</evidence>
<name>A0ABR7QCM9_9FLAO</name>
<dbReference type="Pfam" id="PF03692">
    <property type="entry name" value="CxxCxxCC"/>
    <property type="match status" value="1"/>
</dbReference>